<evidence type="ECO:0000313" key="2">
    <source>
        <dbReference type="EMBL" id="EOA96582.1"/>
    </source>
</evidence>
<gene>
    <name evidence="2" type="ORF">Anapl_17703</name>
</gene>
<feature type="region of interest" description="Disordered" evidence="1">
    <location>
        <begin position="106"/>
        <end position="128"/>
    </location>
</feature>
<proteinExistence type="predicted"/>
<reference evidence="3" key="1">
    <citation type="journal article" date="2013" name="Nat. Genet.">
        <title>The duck genome and transcriptome provide insight into an avian influenza virus reservoir species.</title>
        <authorList>
            <person name="Huang Y."/>
            <person name="Li Y."/>
            <person name="Burt D.W."/>
            <person name="Chen H."/>
            <person name="Zhang Y."/>
            <person name="Qian W."/>
            <person name="Kim H."/>
            <person name="Gan S."/>
            <person name="Zhao Y."/>
            <person name="Li J."/>
            <person name="Yi K."/>
            <person name="Feng H."/>
            <person name="Zhu P."/>
            <person name="Li B."/>
            <person name="Liu Q."/>
            <person name="Fairley S."/>
            <person name="Magor K.E."/>
            <person name="Du Z."/>
            <person name="Hu X."/>
            <person name="Goodman L."/>
            <person name="Tafer H."/>
            <person name="Vignal A."/>
            <person name="Lee T."/>
            <person name="Kim K.W."/>
            <person name="Sheng Z."/>
            <person name="An Y."/>
            <person name="Searle S."/>
            <person name="Herrero J."/>
            <person name="Groenen M.A."/>
            <person name="Crooijmans R.P."/>
            <person name="Faraut T."/>
            <person name="Cai Q."/>
            <person name="Webster R.G."/>
            <person name="Aldridge J.R."/>
            <person name="Warren W.C."/>
            <person name="Bartschat S."/>
            <person name="Kehr S."/>
            <person name="Marz M."/>
            <person name="Stadler P.F."/>
            <person name="Smith J."/>
            <person name="Kraus R.H."/>
            <person name="Zhao Y."/>
            <person name="Ren L."/>
            <person name="Fei J."/>
            <person name="Morisson M."/>
            <person name="Kaiser P."/>
            <person name="Griffin D.K."/>
            <person name="Rao M."/>
            <person name="Pitel F."/>
            <person name="Wang J."/>
            <person name="Li N."/>
        </authorList>
    </citation>
    <scope>NUCLEOTIDE SEQUENCE [LARGE SCALE GENOMIC DNA]</scope>
</reference>
<dbReference type="EMBL" id="KB743929">
    <property type="protein sequence ID" value="EOA96582.1"/>
    <property type="molecule type" value="Genomic_DNA"/>
</dbReference>
<dbReference type="Proteomes" id="UP000296049">
    <property type="component" value="Unassembled WGS sequence"/>
</dbReference>
<protein>
    <submittedName>
        <fullName evidence="2">Uncharacterized protein</fullName>
    </submittedName>
</protein>
<name>R0L8F3_ANAPL</name>
<accession>R0L8F3</accession>
<sequence>MWRQGKCACLCRQGLASAAFLYHDSSDAIVPFGQLVLHHFHTSSFLEALSLELMLSEAGNKATARERRGRLLVKLHGVPVNSDPVHLSYRLPAFSHTSITLSTPARCPPARTAQRQGPQSSFLHSGYRMGQPCSTVQRRIVKRFRAPGARAVTQA</sequence>
<feature type="compositionally biased region" description="Polar residues" evidence="1">
    <location>
        <begin position="113"/>
        <end position="123"/>
    </location>
</feature>
<evidence type="ECO:0000256" key="1">
    <source>
        <dbReference type="SAM" id="MobiDB-lite"/>
    </source>
</evidence>
<dbReference type="AlphaFoldDB" id="R0L8F3"/>
<keyword evidence="3" id="KW-1185">Reference proteome</keyword>
<organism evidence="2 3">
    <name type="scientific">Anas platyrhynchos</name>
    <name type="common">Mallard</name>
    <name type="synonym">Anas boschas</name>
    <dbReference type="NCBI Taxonomy" id="8839"/>
    <lineage>
        <taxon>Eukaryota</taxon>
        <taxon>Metazoa</taxon>
        <taxon>Chordata</taxon>
        <taxon>Craniata</taxon>
        <taxon>Vertebrata</taxon>
        <taxon>Euteleostomi</taxon>
        <taxon>Archelosauria</taxon>
        <taxon>Archosauria</taxon>
        <taxon>Dinosauria</taxon>
        <taxon>Saurischia</taxon>
        <taxon>Theropoda</taxon>
        <taxon>Coelurosauria</taxon>
        <taxon>Aves</taxon>
        <taxon>Neognathae</taxon>
        <taxon>Galloanserae</taxon>
        <taxon>Anseriformes</taxon>
        <taxon>Anatidae</taxon>
        <taxon>Anatinae</taxon>
        <taxon>Anas</taxon>
    </lineage>
</organism>
<evidence type="ECO:0000313" key="3">
    <source>
        <dbReference type="Proteomes" id="UP000296049"/>
    </source>
</evidence>